<dbReference type="RefSeq" id="XP_038780915.1">
    <property type="nucleotide sequence ID" value="XM_038924987.1"/>
</dbReference>
<organism evidence="1 2">
    <name type="scientific">Eeniella nana</name>
    <name type="common">Yeast</name>
    <name type="synonym">Brettanomyces nanus</name>
    <dbReference type="NCBI Taxonomy" id="13502"/>
    <lineage>
        <taxon>Eukaryota</taxon>
        <taxon>Fungi</taxon>
        <taxon>Dikarya</taxon>
        <taxon>Ascomycota</taxon>
        <taxon>Saccharomycotina</taxon>
        <taxon>Pichiomycetes</taxon>
        <taxon>Pichiales</taxon>
        <taxon>Pichiaceae</taxon>
        <taxon>Brettanomyces</taxon>
    </lineage>
</organism>
<proteinExistence type="predicted"/>
<protein>
    <submittedName>
        <fullName evidence="1">Uncharacterized protein</fullName>
    </submittedName>
</protein>
<dbReference type="GeneID" id="62198162"/>
<evidence type="ECO:0000313" key="1">
    <source>
        <dbReference type="EMBL" id="QPG77350.1"/>
    </source>
</evidence>
<gene>
    <name evidence="1" type="ORF">FOA43_004762</name>
</gene>
<keyword evidence="2" id="KW-1185">Reference proteome</keyword>
<dbReference type="AlphaFoldDB" id="A0A875RQL2"/>
<dbReference type="KEGG" id="bnn:FOA43_004762"/>
<accession>A0A875RQL2</accession>
<dbReference type="Proteomes" id="UP000662931">
    <property type="component" value="Chromosome 4"/>
</dbReference>
<name>A0A875RQL2_EENNA</name>
<dbReference type="EMBL" id="CP064815">
    <property type="protein sequence ID" value="QPG77350.1"/>
    <property type="molecule type" value="Genomic_DNA"/>
</dbReference>
<reference evidence="1" key="1">
    <citation type="submission" date="2020-10" db="EMBL/GenBank/DDBJ databases">
        <authorList>
            <person name="Roach M.J.R."/>
        </authorList>
    </citation>
    <scope>NUCLEOTIDE SEQUENCE</scope>
    <source>
        <strain evidence="1">CBS 1945</strain>
    </source>
</reference>
<dbReference type="OrthoDB" id="3992305at2759"/>
<evidence type="ECO:0000313" key="2">
    <source>
        <dbReference type="Proteomes" id="UP000662931"/>
    </source>
</evidence>
<sequence length="947" mass="110462">MSNLQFTGTFSSVRLNGELDDRDLLNVNLSEPVSILNVKHRQRLLETKSTKVPCPSLPDYIRFSKEHNHYKLQTLLEIYLRNMDTLSYGDKCRIISVLLAYQWFHNASVIISQMNISLDELLTYINRLLRSQPVFRGSSWMKFQFLLELHFVLSLKNSFVISQLDFLQMHHGYNLTKLKFMNSLIQSTGDLPFDTRRMDKEIQSFYEVFNDGAVDLDILGLRAFLLVDLIKATKFLEPSDQVKDISELIEGSELSSLFQENKLPNFVGSFGRHVISLNDYERTRSMQIDCESIAKFIHQRKNMFIKTIYDDLLKNKESSLSVVDYFNLVQCAPNAARTWDLYKCYSLSKTRETIDSFYTPLLIGFFADRISNENVFMDQEFSKFSPFRKSIALTYEFRKYVTEDNGKHYDRFVYFLGTIKEKYELEQVISLMVNRLFMNNNGELSLRSTLKFMKMVNRVSNLSKFPNDPVVAIVDYITLNQYSAGFFEGEEPEQRLQRLIKYLLVCDKVKAINFLPILLNWTRRFHTVSDLDLDNVVKFLFTTYNQLLNESVQKQPQPGARNKEYVSQVYLSNKFLLRRVATELLRCDNRLSSYFLDHRIQCICKKDPKDFEATMIRRTTVESIIIEFLVRTFLRTRPRIEAADCNLGIDSRIFFEIQGLLDSATLRKVFPEDTKADANDESSTNDDLPVLEREVQDAKLNTLIDAMLDSKETPGEAHDSLDMANGVEFDDVYNTLLSNAADLALEKMGSRVSRLGLYEKSEMKTYKKHKPLSVEEKLRQIRLYCAIRLKSLMIEELISQEPELVDHMVRDYYRDYRGDIPLALIHSIMLGVLKCKRLAFEEKIEKFKNLEKLGALIFDSNKSTSFRRYVRFKEVHIALINTIIDESSRTNSGSLDILSWGFKKFINTPNVGKYSPWMKRWMKRLNLMREQGSGFWNDGNTSHSWEA</sequence>